<dbReference type="EMBL" id="MN740472">
    <property type="protein sequence ID" value="QHU28517.1"/>
    <property type="molecule type" value="Genomic_DNA"/>
</dbReference>
<name>A0A6C0LDJ1_9ZZZZ</name>
<sequence>MDSKSKEEDPAYMQKRVVYQAIEVSLLLVGAFIFYDIINFFRPMLLKLLNNNKYTFHSLRFFLHILFIFTLDLILRSIFAFAFKIPI</sequence>
<accession>A0A6C0LDJ1</accession>
<proteinExistence type="predicted"/>
<evidence type="ECO:0000313" key="2">
    <source>
        <dbReference type="EMBL" id="QHU28517.1"/>
    </source>
</evidence>
<keyword evidence="1" id="KW-0472">Membrane</keyword>
<evidence type="ECO:0000256" key="1">
    <source>
        <dbReference type="SAM" id="Phobius"/>
    </source>
</evidence>
<keyword evidence="1" id="KW-0812">Transmembrane</keyword>
<organism evidence="2">
    <name type="scientific">viral metagenome</name>
    <dbReference type="NCBI Taxonomy" id="1070528"/>
    <lineage>
        <taxon>unclassified sequences</taxon>
        <taxon>metagenomes</taxon>
        <taxon>organismal metagenomes</taxon>
    </lineage>
</organism>
<feature type="transmembrane region" description="Helical" evidence="1">
    <location>
        <begin position="61"/>
        <end position="83"/>
    </location>
</feature>
<keyword evidence="1" id="KW-1133">Transmembrane helix</keyword>
<feature type="transmembrane region" description="Helical" evidence="1">
    <location>
        <begin position="21"/>
        <end position="41"/>
    </location>
</feature>
<dbReference type="AlphaFoldDB" id="A0A6C0LDJ1"/>
<reference evidence="2" key="1">
    <citation type="journal article" date="2020" name="Nature">
        <title>Giant virus diversity and host interactions through global metagenomics.</title>
        <authorList>
            <person name="Schulz F."/>
            <person name="Roux S."/>
            <person name="Paez-Espino D."/>
            <person name="Jungbluth S."/>
            <person name="Walsh D.A."/>
            <person name="Denef V.J."/>
            <person name="McMahon K.D."/>
            <person name="Konstantinidis K.T."/>
            <person name="Eloe-Fadrosh E.A."/>
            <person name="Kyrpides N.C."/>
            <person name="Woyke T."/>
        </authorList>
    </citation>
    <scope>NUCLEOTIDE SEQUENCE</scope>
    <source>
        <strain evidence="2">GVMAG-M-3300027770-73</strain>
    </source>
</reference>
<protein>
    <submittedName>
        <fullName evidence="2">Uncharacterized protein</fullName>
    </submittedName>
</protein>